<proteinExistence type="predicted"/>
<evidence type="ECO:0000256" key="2">
    <source>
        <dbReference type="SAM" id="SignalP"/>
    </source>
</evidence>
<dbReference type="Gene3D" id="3.40.33.10">
    <property type="entry name" value="CAP"/>
    <property type="match status" value="1"/>
</dbReference>
<feature type="chain" id="PRO_5042036232" description="SCP domain-containing protein" evidence="2">
    <location>
        <begin position="23"/>
        <end position="242"/>
    </location>
</feature>
<dbReference type="InterPro" id="IPR014044">
    <property type="entry name" value="CAP_dom"/>
</dbReference>
<keyword evidence="2" id="KW-0732">Signal</keyword>
<dbReference type="SUPFAM" id="SSF55797">
    <property type="entry name" value="PR-1-like"/>
    <property type="match status" value="1"/>
</dbReference>
<organism evidence="4 5">
    <name type="scientific">Aspergillus nanangensis</name>
    <dbReference type="NCBI Taxonomy" id="2582783"/>
    <lineage>
        <taxon>Eukaryota</taxon>
        <taxon>Fungi</taxon>
        <taxon>Dikarya</taxon>
        <taxon>Ascomycota</taxon>
        <taxon>Pezizomycotina</taxon>
        <taxon>Eurotiomycetes</taxon>
        <taxon>Eurotiomycetidae</taxon>
        <taxon>Eurotiales</taxon>
        <taxon>Aspergillaceae</taxon>
        <taxon>Aspergillus</taxon>
        <taxon>Aspergillus subgen. Circumdati</taxon>
    </lineage>
</organism>
<feature type="region of interest" description="Disordered" evidence="1">
    <location>
        <begin position="219"/>
        <end position="242"/>
    </location>
</feature>
<evidence type="ECO:0000313" key="4">
    <source>
        <dbReference type="EMBL" id="KAF9884641.1"/>
    </source>
</evidence>
<gene>
    <name evidence="4" type="ORF">FE257_001394</name>
</gene>
<feature type="domain" description="SCP" evidence="3">
    <location>
        <begin position="56"/>
        <end position="196"/>
    </location>
</feature>
<reference evidence="4" key="2">
    <citation type="submission" date="2020-02" db="EMBL/GenBank/DDBJ databases">
        <authorList>
            <person name="Gilchrist C.L.M."/>
            <person name="Chooi Y.-H."/>
        </authorList>
    </citation>
    <scope>NUCLEOTIDE SEQUENCE</scope>
    <source>
        <strain evidence="4">MST-FP2251</strain>
    </source>
</reference>
<dbReference type="EMBL" id="VCAU01000116">
    <property type="protein sequence ID" value="KAF9884641.1"/>
    <property type="molecule type" value="Genomic_DNA"/>
</dbReference>
<dbReference type="GO" id="GO:0005576">
    <property type="term" value="C:extracellular region"/>
    <property type="evidence" value="ECO:0007669"/>
    <property type="project" value="InterPro"/>
</dbReference>
<accession>A0AAD4CDT9</accession>
<dbReference type="SMART" id="SM00198">
    <property type="entry name" value="SCP"/>
    <property type="match status" value="1"/>
</dbReference>
<dbReference type="PRINTS" id="PR00837">
    <property type="entry name" value="V5TPXLIKE"/>
</dbReference>
<dbReference type="Pfam" id="PF00188">
    <property type="entry name" value="CAP"/>
    <property type="match status" value="1"/>
</dbReference>
<dbReference type="InterPro" id="IPR018244">
    <property type="entry name" value="Allrgn_V5/Tpx1_CS"/>
</dbReference>
<reference evidence="4" key="1">
    <citation type="journal article" date="2019" name="Beilstein J. Org. Chem.">
        <title>Nanangenines: drimane sesquiterpenoids as the dominant metabolite cohort of a novel Australian fungus, Aspergillus nanangensis.</title>
        <authorList>
            <person name="Lacey H.J."/>
            <person name="Gilchrist C.L.M."/>
            <person name="Crombie A."/>
            <person name="Kalaitzis J.A."/>
            <person name="Vuong D."/>
            <person name="Rutledge P.J."/>
            <person name="Turner P."/>
            <person name="Pitt J.I."/>
            <person name="Lacey E."/>
            <person name="Chooi Y.H."/>
            <person name="Piggott A.M."/>
        </authorList>
    </citation>
    <scope>NUCLEOTIDE SEQUENCE</scope>
    <source>
        <strain evidence="4">MST-FP2251</strain>
    </source>
</reference>
<name>A0AAD4CDT9_ASPNN</name>
<sequence length="242" mass="26217">MAINRLLPSLLLQLSFWSHILASWGAVTAQQTVRSTATVTVTPTAPHPPSYTEPNTFQDTVLVFTNEYRKNHNASQLVWNEELTQYAQDWAQKCRWKHSNGPYGENLAFGYPNASSAVAAWGDEGLLYNYDQPTGFSEETGHFTQLVWRATLQVGCAAVDCGYDSGKDGKDSEGRWKKAQGWYVVCEYSPAGNVVGGSKALGGDDLGLFRVNVQSASTYSGPEATTTTESGPNPTATSTGCA</sequence>
<evidence type="ECO:0000259" key="3">
    <source>
        <dbReference type="SMART" id="SM00198"/>
    </source>
</evidence>
<dbReference type="Proteomes" id="UP001194746">
    <property type="component" value="Unassembled WGS sequence"/>
</dbReference>
<feature type="signal peptide" evidence="2">
    <location>
        <begin position="1"/>
        <end position="22"/>
    </location>
</feature>
<dbReference type="PANTHER" id="PTHR10334">
    <property type="entry name" value="CYSTEINE-RICH SECRETORY PROTEIN-RELATED"/>
    <property type="match status" value="1"/>
</dbReference>
<dbReference type="PROSITE" id="PS01009">
    <property type="entry name" value="CRISP_1"/>
    <property type="match status" value="1"/>
</dbReference>
<comment type="caution">
    <text evidence="4">The sequence shown here is derived from an EMBL/GenBank/DDBJ whole genome shotgun (WGS) entry which is preliminary data.</text>
</comment>
<evidence type="ECO:0000313" key="5">
    <source>
        <dbReference type="Proteomes" id="UP001194746"/>
    </source>
</evidence>
<dbReference type="InterPro" id="IPR035940">
    <property type="entry name" value="CAP_sf"/>
</dbReference>
<dbReference type="FunFam" id="3.40.33.10:FF:000031">
    <property type="entry name" value="Extracellular SCP domain-containing protein Pry1"/>
    <property type="match status" value="1"/>
</dbReference>
<dbReference type="AlphaFoldDB" id="A0AAD4CDT9"/>
<keyword evidence="5" id="KW-1185">Reference proteome</keyword>
<evidence type="ECO:0000256" key="1">
    <source>
        <dbReference type="SAM" id="MobiDB-lite"/>
    </source>
</evidence>
<dbReference type="InterPro" id="IPR001283">
    <property type="entry name" value="CRISP-related"/>
</dbReference>
<protein>
    <recommendedName>
        <fullName evidence="3">SCP domain-containing protein</fullName>
    </recommendedName>
</protein>